<dbReference type="EMBL" id="AEWX01000002">
    <property type="protein sequence ID" value="EGC21244.1"/>
    <property type="molecule type" value="Genomic_DNA"/>
</dbReference>
<sequence length="47" mass="5374">MPDKVKDIKIIAGAGIFVNQTLQNFRLFLKFAEILHSGFLNPHIYNT</sequence>
<comment type="caution">
    <text evidence="1">The sequence shown here is derived from an EMBL/GenBank/DDBJ whole genome shotgun (WGS) entry which is preliminary data.</text>
</comment>
<organism evidence="1 2">
    <name type="scientific">Prevotella multiformis DSM 16608</name>
    <dbReference type="NCBI Taxonomy" id="888743"/>
    <lineage>
        <taxon>Bacteria</taxon>
        <taxon>Pseudomonadati</taxon>
        <taxon>Bacteroidota</taxon>
        <taxon>Bacteroidia</taxon>
        <taxon>Bacteroidales</taxon>
        <taxon>Prevotellaceae</taxon>
        <taxon>Prevotella</taxon>
    </lineage>
</organism>
<dbReference type="STRING" id="888743.HMPREF9141_0280"/>
<reference evidence="1 2" key="1">
    <citation type="submission" date="2011-01" db="EMBL/GenBank/DDBJ databases">
        <authorList>
            <person name="Muzny D."/>
            <person name="Qin X."/>
            <person name="Deng J."/>
            <person name="Jiang H."/>
            <person name="Liu Y."/>
            <person name="Qu J."/>
            <person name="Song X.-Z."/>
            <person name="Zhang L."/>
            <person name="Thornton R."/>
            <person name="Coyle M."/>
            <person name="Francisco L."/>
            <person name="Jackson L."/>
            <person name="Javaid M."/>
            <person name="Korchina V."/>
            <person name="Kovar C."/>
            <person name="Mata R."/>
            <person name="Mathew T."/>
            <person name="Ngo R."/>
            <person name="Nguyen L."/>
            <person name="Nguyen N."/>
            <person name="Okwuonu G."/>
            <person name="Ongeri F."/>
            <person name="Pham C."/>
            <person name="Simmons D."/>
            <person name="Wilczek-Boney K."/>
            <person name="Hale W."/>
            <person name="Jakkamsetti A."/>
            <person name="Pham P."/>
            <person name="Ruth R."/>
            <person name="San Lucas F."/>
            <person name="Warren J."/>
            <person name="Zhang J."/>
            <person name="Zhao Z."/>
            <person name="Zhou C."/>
            <person name="Zhu D."/>
            <person name="Lee S."/>
            <person name="Bess C."/>
            <person name="Blankenburg K."/>
            <person name="Forbes L."/>
            <person name="Fu Q."/>
            <person name="Gubbala S."/>
            <person name="Hirani K."/>
            <person name="Jayaseelan J.C."/>
            <person name="Lara F."/>
            <person name="Munidasa M."/>
            <person name="Palculict T."/>
            <person name="Patil S."/>
            <person name="Pu L.-L."/>
            <person name="Saada N."/>
            <person name="Tang L."/>
            <person name="Weissenberger G."/>
            <person name="Zhu Y."/>
            <person name="Hemphill L."/>
            <person name="Shang Y."/>
            <person name="Youmans B."/>
            <person name="Ayvaz T."/>
            <person name="Ross M."/>
            <person name="Santibanez J."/>
            <person name="Aqrawi P."/>
            <person name="Gross S."/>
            <person name="Joshi V."/>
            <person name="Fowler G."/>
            <person name="Nazareth L."/>
            <person name="Reid J."/>
            <person name="Worley K."/>
            <person name="Petrosino J."/>
            <person name="Highlander S."/>
            <person name="Gibbs R."/>
        </authorList>
    </citation>
    <scope>NUCLEOTIDE SEQUENCE [LARGE SCALE GENOMIC DNA]</scope>
    <source>
        <strain evidence="1 2">DSM 16608</strain>
    </source>
</reference>
<name>F0F3W4_9BACT</name>
<dbReference type="AlphaFoldDB" id="F0F3W4"/>
<evidence type="ECO:0000313" key="2">
    <source>
        <dbReference type="Proteomes" id="UP000005697"/>
    </source>
</evidence>
<keyword evidence="2" id="KW-1185">Reference proteome</keyword>
<evidence type="ECO:0000313" key="1">
    <source>
        <dbReference type="EMBL" id="EGC21244.1"/>
    </source>
</evidence>
<dbReference type="Proteomes" id="UP000005697">
    <property type="component" value="Unassembled WGS sequence"/>
</dbReference>
<gene>
    <name evidence="1" type="ORF">HMPREF9141_0280</name>
</gene>
<protein>
    <submittedName>
        <fullName evidence="1">Uncharacterized protein</fullName>
    </submittedName>
</protein>
<accession>F0F3W4</accession>
<proteinExistence type="predicted"/>
<dbReference type="HOGENOM" id="CLU_3171662_0_0_10"/>